<dbReference type="AlphaFoldDB" id="A0A6I1CXQ0"/>
<reference evidence="1 2" key="1">
    <citation type="journal article" date="2019" name="Nat. Med.">
        <title>A library of human gut bacterial isolates paired with longitudinal multiomics data enables mechanistic microbiome research.</title>
        <authorList>
            <person name="Poyet M."/>
            <person name="Groussin M."/>
            <person name="Gibbons S.M."/>
            <person name="Avila-Pacheco J."/>
            <person name="Jiang X."/>
            <person name="Kearney S.M."/>
            <person name="Perrotta A.R."/>
            <person name="Berdy B."/>
            <person name="Zhao S."/>
            <person name="Lieberman T.D."/>
            <person name="Swanson P.K."/>
            <person name="Smith M."/>
            <person name="Roesemann S."/>
            <person name="Alexander J.E."/>
            <person name="Rich S.A."/>
            <person name="Livny J."/>
            <person name="Vlamakis H."/>
            <person name="Clish C."/>
            <person name="Bullock K."/>
            <person name="Deik A."/>
            <person name="Scott J."/>
            <person name="Pierce K.A."/>
            <person name="Xavier R.J."/>
            <person name="Alm E.J."/>
        </authorList>
    </citation>
    <scope>NUCLEOTIDE SEQUENCE [LARGE SCALE GENOMIC DNA]</scope>
    <source>
        <strain evidence="1 2">BIOML-A75</strain>
    </source>
</reference>
<proteinExistence type="predicted"/>
<organism evidence="1 2">
    <name type="scientific">Bifidobacterium longum</name>
    <dbReference type="NCBI Taxonomy" id="216816"/>
    <lineage>
        <taxon>Bacteria</taxon>
        <taxon>Bacillati</taxon>
        <taxon>Actinomycetota</taxon>
        <taxon>Actinomycetes</taxon>
        <taxon>Bifidobacteriales</taxon>
        <taxon>Bifidobacteriaceae</taxon>
        <taxon>Bifidobacterium</taxon>
    </lineage>
</organism>
<evidence type="ECO:0000313" key="2">
    <source>
        <dbReference type="Proteomes" id="UP000451234"/>
    </source>
</evidence>
<name>A0A6I1CXQ0_BIFLN</name>
<comment type="caution">
    <text evidence="1">The sequence shown here is derived from an EMBL/GenBank/DDBJ whole genome shotgun (WGS) entry which is preliminary data.</text>
</comment>
<gene>
    <name evidence="1" type="ORF">GBB65_02660</name>
</gene>
<dbReference type="Proteomes" id="UP000451234">
    <property type="component" value="Unassembled WGS sequence"/>
</dbReference>
<accession>A0A6I1CXQ0</accession>
<sequence length="74" mass="8312">MNKSITVDVTITKQTSQRMVIEWPDNLGDPTDANVLKALRDGTVDYDDIIDEDEIKTLSYDSADVFDTEDDNDA</sequence>
<evidence type="ECO:0000313" key="1">
    <source>
        <dbReference type="EMBL" id="KAB7323654.1"/>
    </source>
</evidence>
<dbReference type="EMBL" id="WDRV01000002">
    <property type="protein sequence ID" value="KAB7323654.1"/>
    <property type="molecule type" value="Genomic_DNA"/>
</dbReference>
<protein>
    <submittedName>
        <fullName evidence="1">Uncharacterized protein</fullName>
    </submittedName>
</protein>